<evidence type="ECO:0000256" key="1">
    <source>
        <dbReference type="SAM" id="MobiDB-lite"/>
    </source>
</evidence>
<feature type="compositionally biased region" description="Polar residues" evidence="1">
    <location>
        <begin position="63"/>
        <end position="72"/>
    </location>
</feature>
<proteinExistence type="predicted"/>
<comment type="caution">
    <text evidence="2">The sequence shown here is derived from an EMBL/GenBank/DDBJ whole genome shotgun (WGS) entry which is preliminary data.</text>
</comment>
<evidence type="ECO:0000313" key="2">
    <source>
        <dbReference type="EMBL" id="KAG7164592.1"/>
    </source>
</evidence>
<evidence type="ECO:0000313" key="3">
    <source>
        <dbReference type="Proteomes" id="UP000747542"/>
    </source>
</evidence>
<reference evidence="2" key="1">
    <citation type="journal article" date="2021" name="Sci. Adv.">
        <title>The American lobster genome reveals insights on longevity, neural, and immune adaptations.</title>
        <authorList>
            <person name="Polinski J.M."/>
            <person name="Zimin A.V."/>
            <person name="Clark K.F."/>
            <person name="Kohn A.B."/>
            <person name="Sadowski N."/>
            <person name="Timp W."/>
            <person name="Ptitsyn A."/>
            <person name="Khanna P."/>
            <person name="Romanova D.Y."/>
            <person name="Williams P."/>
            <person name="Greenwood S.J."/>
            <person name="Moroz L.L."/>
            <person name="Walt D.R."/>
            <person name="Bodnar A.G."/>
        </authorList>
    </citation>
    <scope>NUCLEOTIDE SEQUENCE</scope>
    <source>
        <strain evidence="2">GMGI-L3</strain>
    </source>
</reference>
<feature type="compositionally biased region" description="Basic and acidic residues" evidence="1">
    <location>
        <begin position="76"/>
        <end position="104"/>
    </location>
</feature>
<feature type="region of interest" description="Disordered" evidence="1">
    <location>
        <begin position="61"/>
        <end position="104"/>
    </location>
</feature>
<accession>A0A8J5JUV5</accession>
<protein>
    <submittedName>
        <fullName evidence="2">Uncharacterized protein</fullName>
    </submittedName>
</protein>
<sequence length="104" mass="11115">MTNTAAPGVSRPSTPASRRSSDDPVTPTSGQDRGDCPWEDGGGRVTGARYWVCLPGVGDGCVTTPSSNNVMMDTTRPQRPDHDPTTTRPRPDHDTTTHHDPTTT</sequence>
<feature type="region of interest" description="Disordered" evidence="1">
    <location>
        <begin position="1"/>
        <end position="46"/>
    </location>
</feature>
<dbReference type="EMBL" id="JAHLQT010024959">
    <property type="protein sequence ID" value="KAG7164592.1"/>
    <property type="molecule type" value="Genomic_DNA"/>
</dbReference>
<gene>
    <name evidence="2" type="ORF">Hamer_G004977</name>
</gene>
<dbReference type="Proteomes" id="UP000747542">
    <property type="component" value="Unassembled WGS sequence"/>
</dbReference>
<name>A0A8J5JUV5_HOMAM</name>
<organism evidence="2 3">
    <name type="scientific">Homarus americanus</name>
    <name type="common">American lobster</name>
    <dbReference type="NCBI Taxonomy" id="6706"/>
    <lineage>
        <taxon>Eukaryota</taxon>
        <taxon>Metazoa</taxon>
        <taxon>Ecdysozoa</taxon>
        <taxon>Arthropoda</taxon>
        <taxon>Crustacea</taxon>
        <taxon>Multicrustacea</taxon>
        <taxon>Malacostraca</taxon>
        <taxon>Eumalacostraca</taxon>
        <taxon>Eucarida</taxon>
        <taxon>Decapoda</taxon>
        <taxon>Pleocyemata</taxon>
        <taxon>Astacidea</taxon>
        <taxon>Nephropoidea</taxon>
        <taxon>Nephropidae</taxon>
        <taxon>Homarus</taxon>
    </lineage>
</organism>
<dbReference type="AlphaFoldDB" id="A0A8J5JUV5"/>
<keyword evidence="3" id="KW-1185">Reference proteome</keyword>